<proteinExistence type="predicted"/>
<evidence type="ECO:0000256" key="1">
    <source>
        <dbReference type="SAM" id="Coils"/>
    </source>
</evidence>
<sequence>MSELEHEVGILRAENLKLRNEIARLSQQTQHSQPQLTIPKSIADALDKVPFHNPITQLSNEDCDLTEFNDTVKRYAWNNKENGYICIAYLAGRALGVDLVKVVEG</sequence>
<evidence type="ECO:0000313" key="3">
    <source>
        <dbReference type="Proteomes" id="UP000595253"/>
    </source>
</evidence>
<dbReference type="AlphaFoldDB" id="A0AAD1JY61"/>
<evidence type="ECO:0000313" key="2">
    <source>
        <dbReference type="EMBL" id="BCO05148.1"/>
    </source>
</evidence>
<name>A0AAD1JY61_LACLC</name>
<accession>A0AAD1JY61</accession>
<gene>
    <name evidence="2" type="ORF">LLC_03880</name>
</gene>
<organism evidence="2 3">
    <name type="scientific">Lactococcus lactis subsp. cremoris</name>
    <name type="common">Streptococcus cremoris</name>
    <dbReference type="NCBI Taxonomy" id="1359"/>
    <lineage>
        <taxon>Bacteria</taxon>
        <taxon>Bacillati</taxon>
        <taxon>Bacillota</taxon>
        <taxon>Bacilli</taxon>
        <taxon>Lactobacillales</taxon>
        <taxon>Streptococcaceae</taxon>
        <taxon>Lactococcus</taxon>
    </lineage>
</organism>
<dbReference type="EMBL" id="AP024222">
    <property type="protein sequence ID" value="BCO05148.1"/>
    <property type="molecule type" value="Genomic_DNA"/>
</dbReference>
<dbReference type="Proteomes" id="UP000595253">
    <property type="component" value="Chromosome"/>
</dbReference>
<dbReference type="RefSeq" id="WP_197723218.1">
    <property type="nucleotide sequence ID" value="NZ_AP018499.1"/>
</dbReference>
<reference evidence="2 3" key="1">
    <citation type="submission" date="2020-12" db="EMBL/GenBank/DDBJ databases">
        <title>Complete genome sequence of lactococcus lactis subsp. cremoris strain EPSC and strain G3-2.</title>
        <authorList>
            <person name="Kita K."/>
            <person name="Ishikawa S."/>
        </authorList>
    </citation>
    <scope>NUCLEOTIDE SEQUENCE [LARGE SCALE GENOMIC DNA]</scope>
    <source>
        <strain evidence="2 3">EPSC</strain>
    </source>
</reference>
<keyword evidence="1" id="KW-0175">Coiled coil</keyword>
<feature type="coiled-coil region" evidence="1">
    <location>
        <begin position="1"/>
        <end position="28"/>
    </location>
</feature>
<protein>
    <submittedName>
        <fullName evidence="2">Uncharacterized protein</fullName>
    </submittedName>
</protein>